<dbReference type="InterPro" id="IPR036188">
    <property type="entry name" value="FAD/NAD-bd_sf"/>
</dbReference>
<dbReference type="PANTHER" id="PTHR48105">
    <property type="entry name" value="THIOREDOXIN REDUCTASE 1-RELATED-RELATED"/>
    <property type="match status" value="1"/>
</dbReference>
<protein>
    <recommendedName>
        <fullName evidence="6">Ferredoxin--NADP reductase</fullName>
        <shortName evidence="6">FNR</shortName>
        <shortName evidence="6">Fd-NADP(+) reductase</shortName>
        <ecNumber evidence="6">1.18.1.2</ecNumber>
    </recommendedName>
</protein>
<feature type="binding site" evidence="6">
    <location>
        <position position="109"/>
    </location>
    <ligand>
        <name>FAD</name>
        <dbReference type="ChEBI" id="CHEBI:57692"/>
    </ligand>
</feature>
<dbReference type="PRINTS" id="PR00469">
    <property type="entry name" value="PNDRDTASEII"/>
</dbReference>
<evidence type="ECO:0000313" key="9">
    <source>
        <dbReference type="Proteomes" id="UP000323274"/>
    </source>
</evidence>
<comment type="caution">
    <text evidence="6">Lacks conserved residue(s) required for the propagation of feature annotation.</text>
</comment>
<organism evidence="8 9">
    <name type="scientific">Leuconostoc citreum</name>
    <dbReference type="NCBI Taxonomy" id="33964"/>
    <lineage>
        <taxon>Bacteria</taxon>
        <taxon>Bacillati</taxon>
        <taxon>Bacillota</taxon>
        <taxon>Bacilli</taxon>
        <taxon>Lactobacillales</taxon>
        <taxon>Lactobacillaceae</taxon>
        <taxon>Leuconostoc</taxon>
    </lineage>
</organism>
<dbReference type="InterPro" id="IPR022890">
    <property type="entry name" value="Fd--NADP_Rdtase_type_2"/>
</dbReference>
<keyword evidence="2 6" id="KW-0285">Flavoprotein</keyword>
<dbReference type="Pfam" id="PF07992">
    <property type="entry name" value="Pyr_redox_2"/>
    <property type="match status" value="1"/>
</dbReference>
<feature type="binding site" evidence="6">
    <location>
        <position position="348"/>
    </location>
    <ligand>
        <name>FAD</name>
        <dbReference type="ChEBI" id="CHEBI:57692"/>
    </ligand>
</feature>
<dbReference type="AlphaFoldDB" id="A0A5A5U4N6"/>
<dbReference type="PRINTS" id="PR00368">
    <property type="entry name" value="FADPNR"/>
</dbReference>
<dbReference type="GO" id="GO:0004324">
    <property type="term" value="F:ferredoxin-NADP+ reductase activity"/>
    <property type="evidence" value="ECO:0007669"/>
    <property type="project" value="UniProtKB-UniRule"/>
</dbReference>
<feature type="binding site" evidence="6">
    <location>
        <position position="143"/>
    </location>
    <ligand>
        <name>FAD</name>
        <dbReference type="ChEBI" id="CHEBI:57692"/>
    </ligand>
</feature>
<keyword evidence="4 6" id="KW-0521">NADP</keyword>
<evidence type="ECO:0000256" key="5">
    <source>
        <dbReference type="ARBA" id="ARBA00023002"/>
    </source>
</evidence>
<feature type="domain" description="FAD/NAD(P)-binding" evidence="7">
    <location>
        <begin position="27"/>
        <end position="313"/>
    </location>
</feature>
<comment type="cofactor">
    <cofactor evidence="6">
        <name>FAD</name>
        <dbReference type="ChEBI" id="CHEBI:57692"/>
    </cofactor>
    <text evidence="6">Binds 1 FAD per subunit.</text>
</comment>
<reference evidence="8 9" key="1">
    <citation type="submission" date="2019-04" db="EMBL/GenBank/DDBJ databases">
        <title>A pseudo-fructophilic Leuconostoc citreum strain F192-5 isolated from peel of satsuma mandarin: the first report for isolation and characterization of strain-dependent fructophilic-like characteristics.</title>
        <authorList>
            <person name="Maeno S."/>
            <person name="Tanizawa Y."/>
            <person name="Kajikawa A."/>
            <person name="Kanesaki Y."/>
            <person name="Kubota E."/>
            <person name="Arita M."/>
            <person name="Leon D."/>
            <person name="Endo A."/>
        </authorList>
    </citation>
    <scope>NUCLEOTIDE SEQUENCE [LARGE SCALE GENOMIC DNA]</scope>
    <source>
        <strain evidence="8 9">F192-5</strain>
    </source>
</reference>
<dbReference type="Proteomes" id="UP000323274">
    <property type="component" value="Unassembled WGS sequence"/>
</dbReference>
<evidence type="ECO:0000256" key="3">
    <source>
        <dbReference type="ARBA" id="ARBA00022827"/>
    </source>
</evidence>
<dbReference type="HAMAP" id="MF_01685">
    <property type="entry name" value="FENR2"/>
    <property type="match status" value="1"/>
</dbReference>
<comment type="caution">
    <text evidence="8">The sequence shown here is derived from an EMBL/GenBank/DDBJ whole genome shotgun (WGS) entry which is preliminary data.</text>
</comment>
<dbReference type="InterPro" id="IPR023753">
    <property type="entry name" value="FAD/NAD-binding_dom"/>
</dbReference>
<dbReference type="GO" id="GO:0050660">
    <property type="term" value="F:flavin adenine dinucleotide binding"/>
    <property type="evidence" value="ECO:0007669"/>
    <property type="project" value="UniProtKB-UniRule"/>
</dbReference>
<feature type="binding site" evidence="6">
    <location>
        <position position="308"/>
    </location>
    <ligand>
        <name>FAD</name>
        <dbReference type="ChEBI" id="CHEBI:57692"/>
    </ligand>
</feature>
<evidence type="ECO:0000256" key="6">
    <source>
        <dbReference type="HAMAP-Rule" id="MF_01685"/>
    </source>
</evidence>
<dbReference type="EC" id="1.18.1.2" evidence="6"/>
<accession>A0A5A5U4N6</accession>
<comment type="catalytic activity">
    <reaction evidence="6">
        <text>2 reduced [2Fe-2S]-[ferredoxin] + NADP(+) + H(+) = 2 oxidized [2Fe-2S]-[ferredoxin] + NADPH</text>
        <dbReference type="Rhea" id="RHEA:20125"/>
        <dbReference type="Rhea" id="RHEA-COMP:10000"/>
        <dbReference type="Rhea" id="RHEA-COMP:10001"/>
        <dbReference type="ChEBI" id="CHEBI:15378"/>
        <dbReference type="ChEBI" id="CHEBI:33737"/>
        <dbReference type="ChEBI" id="CHEBI:33738"/>
        <dbReference type="ChEBI" id="CHEBI:57783"/>
        <dbReference type="ChEBI" id="CHEBI:58349"/>
        <dbReference type="EC" id="1.18.1.2"/>
    </reaction>
</comment>
<dbReference type="SUPFAM" id="SSF51905">
    <property type="entry name" value="FAD/NAD(P)-binding domain"/>
    <property type="match status" value="1"/>
</dbReference>
<keyword evidence="3 6" id="KW-0274">FAD</keyword>
<evidence type="ECO:0000259" key="7">
    <source>
        <dbReference type="Pfam" id="PF07992"/>
    </source>
</evidence>
<feature type="binding site" evidence="6">
    <location>
        <position position="69"/>
    </location>
    <ligand>
        <name>FAD</name>
        <dbReference type="ChEBI" id="CHEBI:57692"/>
    </ligand>
</feature>
<name>A0A5A5U4N6_LEUCI</name>
<sequence>MGVEFLFERTVAQKIGFIEGNMAQEIYDIAIIGGGPVGMFAAFYAGLRDTKVILLESLATLGGQVTSLYPEKTILDVAGFSATKGTDFIAALSQQLQRFPVDIRTQTTVVNLEKSGNLFTVTTNNGTSIQAKTVIVATGKGAFEPRKIQVTGVDNLVGQGVHYFIKNKHDFDNHHIAIAGGGDSAVDMATMLSHIAAETTLVHRRDNFRAMEQSVKTLMASKVIRETPKKILSVSKQPDGRLKLRLAHVKDNQQVNDIIVDDLIINYGFISENKTIQAWAVQPKLAGQVFAVNQTLETNVPGLFAIGDASHYIGKADLIAIGLGEAPSAVNAAIRCFDPNRGGPGHSSSMVLKDTIVRND</sequence>
<evidence type="ECO:0000256" key="4">
    <source>
        <dbReference type="ARBA" id="ARBA00022857"/>
    </source>
</evidence>
<dbReference type="GO" id="GO:0050661">
    <property type="term" value="F:NADP binding"/>
    <property type="evidence" value="ECO:0007669"/>
    <property type="project" value="UniProtKB-UniRule"/>
</dbReference>
<evidence type="ECO:0000256" key="1">
    <source>
        <dbReference type="ARBA" id="ARBA00011738"/>
    </source>
</evidence>
<evidence type="ECO:0000256" key="2">
    <source>
        <dbReference type="ARBA" id="ARBA00022630"/>
    </source>
</evidence>
<feature type="binding site" evidence="6">
    <location>
        <position position="64"/>
    </location>
    <ligand>
        <name>FAD</name>
        <dbReference type="ChEBI" id="CHEBI:57692"/>
    </ligand>
</feature>
<keyword evidence="5 6" id="KW-0560">Oxidoreductase</keyword>
<proteinExistence type="inferred from homology"/>
<comment type="similarity">
    <text evidence="6">Belongs to the ferredoxin--NADP reductase type 2 family.</text>
</comment>
<dbReference type="InterPro" id="IPR050097">
    <property type="entry name" value="Ferredoxin-NADP_redctase_2"/>
</dbReference>
<gene>
    <name evidence="8" type="ORF">LCIT_18760</name>
</gene>
<dbReference type="Gene3D" id="3.50.50.60">
    <property type="entry name" value="FAD/NAD(P)-binding domain"/>
    <property type="match status" value="2"/>
</dbReference>
<comment type="subunit">
    <text evidence="1 6">Homodimer.</text>
</comment>
<dbReference type="EMBL" id="BJJW01000016">
    <property type="protein sequence ID" value="GDZ84634.1"/>
    <property type="molecule type" value="Genomic_DNA"/>
</dbReference>
<feature type="binding site" evidence="6">
    <location>
        <position position="56"/>
    </location>
    <ligand>
        <name>FAD</name>
        <dbReference type="ChEBI" id="CHEBI:57692"/>
    </ligand>
</feature>
<evidence type="ECO:0000313" key="8">
    <source>
        <dbReference type="EMBL" id="GDZ84634.1"/>
    </source>
</evidence>